<dbReference type="AlphaFoldDB" id="E9H9Y1"/>
<reference evidence="1 2" key="1">
    <citation type="journal article" date="2011" name="Science">
        <title>The ecoresponsive genome of Daphnia pulex.</title>
        <authorList>
            <person name="Colbourne J.K."/>
            <person name="Pfrender M.E."/>
            <person name="Gilbert D."/>
            <person name="Thomas W.K."/>
            <person name="Tucker A."/>
            <person name="Oakley T.H."/>
            <person name="Tokishita S."/>
            <person name="Aerts A."/>
            <person name="Arnold G.J."/>
            <person name="Basu M.K."/>
            <person name="Bauer D.J."/>
            <person name="Caceres C.E."/>
            <person name="Carmel L."/>
            <person name="Casola C."/>
            <person name="Choi J.H."/>
            <person name="Detter J.C."/>
            <person name="Dong Q."/>
            <person name="Dusheyko S."/>
            <person name="Eads B.D."/>
            <person name="Frohlich T."/>
            <person name="Geiler-Samerotte K.A."/>
            <person name="Gerlach D."/>
            <person name="Hatcher P."/>
            <person name="Jogdeo S."/>
            <person name="Krijgsveld J."/>
            <person name="Kriventseva E.V."/>
            <person name="Kultz D."/>
            <person name="Laforsch C."/>
            <person name="Lindquist E."/>
            <person name="Lopez J."/>
            <person name="Manak J.R."/>
            <person name="Muller J."/>
            <person name="Pangilinan J."/>
            <person name="Patwardhan R.P."/>
            <person name="Pitluck S."/>
            <person name="Pritham E.J."/>
            <person name="Rechtsteiner A."/>
            <person name="Rho M."/>
            <person name="Rogozin I.B."/>
            <person name="Sakarya O."/>
            <person name="Salamov A."/>
            <person name="Schaack S."/>
            <person name="Shapiro H."/>
            <person name="Shiga Y."/>
            <person name="Skalitzky C."/>
            <person name="Smith Z."/>
            <person name="Souvorov A."/>
            <person name="Sung W."/>
            <person name="Tang Z."/>
            <person name="Tsuchiya D."/>
            <person name="Tu H."/>
            <person name="Vos H."/>
            <person name="Wang M."/>
            <person name="Wolf Y.I."/>
            <person name="Yamagata H."/>
            <person name="Yamada T."/>
            <person name="Ye Y."/>
            <person name="Shaw J.R."/>
            <person name="Andrews J."/>
            <person name="Crease T.J."/>
            <person name="Tang H."/>
            <person name="Lucas S.M."/>
            <person name="Robertson H.M."/>
            <person name="Bork P."/>
            <person name="Koonin E.V."/>
            <person name="Zdobnov E.M."/>
            <person name="Grigoriev I.V."/>
            <person name="Lynch M."/>
            <person name="Boore J.L."/>
        </authorList>
    </citation>
    <scope>NUCLEOTIDE SEQUENCE [LARGE SCALE GENOMIC DNA]</scope>
</reference>
<dbReference type="KEGG" id="dpx:DAPPUDRAFT_255691"/>
<gene>
    <name evidence="1" type="ORF">DAPPUDRAFT_255691</name>
</gene>
<name>E9H9Y1_DAPPU</name>
<dbReference type="HOGENOM" id="CLU_204807_0_0_1"/>
<accession>E9H9Y1</accession>
<keyword evidence="2" id="KW-1185">Reference proteome</keyword>
<protein>
    <submittedName>
        <fullName evidence="1">Uncharacterized protein</fullName>
    </submittedName>
</protein>
<evidence type="ECO:0000313" key="1">
    <source>
        <dbReference type="EMBL" id="EFX71482.1"/>
    </source>
</evidence>
<dbReference type="EMBL" id="GL732609">
    <property type="protein sequence ID" value="EFX71482.1"/>
    <property type="molecule type" value="Genomic_DNA"/>
</dbReference>
<sequence>MVQFTTLQRTLSPRYCTTKATEYYITTFAATTYYTEVLLCLSYYTTKAAEYYTTNYASATYYLEIPKC</sequence>
<organism evidence="1 2">
    <name type="scientific">Daphnia pulex</name>
    <name type="common">Water flea</name>
    <dbReference type="NCBI Taxonomy" id="6669"/>
    <lineage>
        <taxon>Eukaryota</taxon>
        <taxon>Metazoa</taxon>
        <taxon>Ecdysozoa</taxon>
        <taxon>Arthropoda</taxon>
        <taxon>Crustacea</taxon>
        <taxon>Branchiopoda</taxon>
        <taxon>Diplostraca</taxon>
        <taxon>Cladocera</taxon>
        <taxon>Anomopoda</taxon>
        <taxon>Daphniidae</taxon>
        <taxon>Daphnia</taxon>
    </lineage>
</organism>
<proteinExistence type="predicted"/>
<dbReference type="Proteomes" id="UP000000305">
    <property type="component" value="Unassembled WGS sequence"/>
</dbReference>
<dbReference type="InParanoid" id="E9H9Y1"/>
<evidence type="ECO:0000313" key="2">
    <source>
        <dbReference type="Proteomes" id="UP000000305"/>
    </source>
</evidence>